<dbReference type="EMBL" id="JBHUCM010000033">
    <property type="protein sequence ID" value="MFD1542814.1"/>
    <property type="molecule type" value="Genomic_DNA"/>
</dbReference>
<dbReference type="CDD" id="cd00371">
    <property type="entry name" value="HMA"/>
    <property type="match status" value="1"/>
</dbReference>
<keyword evidence="1" id="KW-0479">Metal-binding</keyword>
<dbReference type="RefSeq" id="WP_219536494.1">
    <property type="nucleotide sequence ID" value="NZ_JAHKRM010000030.1"/>
</dbReference>
<proteinExistence type="predicted"/>
<comment type="caution">
    <text evidence="3">The sequence shown here is derived from an EMBL/GenBank/DDBJ whole genome shotgun (WGS) entry which is preliminary data.</text>
</comment>
<name>A0ABW4GKC7_9ACTN</name>
<dbReference type="PROSITE" id="PS01047">
    <property type="entry name" value="HMA_1"/>
    <property type="match status" value="1"/>
</dbReference>
<dbReference type="PANTHER" id="PTHR22814:SF287">
    <property type="entry name" value="COPPER TRANSPORT PROTEIN ATX1"/>
    <property type="match status" value="1"/>
</dbReference>
<dbReference type="InterPro" id="IPR017969">
    <property type="entry name" value="Heavy-metal-associated_CS"/>
</dbReference>
<reference evidence="4" key="1">
    <citation type="journal article" date="2019" name="Int. J. Syst. Evol. Microbiol.">
        <title>The Global Catalogue of Microorganisms (GCM) 10K type strain sequencing project: providing services to taxonomists for standard genome sequencing and annotation.</title>
        <authorList>
            <consortium name="The Broad Institute Genomics Platform"/>
            <consortium name="The Broad Institute Genome Sequencing Center for Infectious Disease"/>
            <person name="Wu L."/>
            <person name="Ma J."/>
        </authorList>
    </citation>
    <scope>NUCLEOTIDE SEQUENCE [LARGE SCALE GENOMIC DNA]</scope>
    <source>
        <strain evidence="4">CGMCC 1.15399</strain>
    </source>
</reference>
<dbReference type="Proteomes" id="UP001597097">
    <property type="component" value="Unassembled WGS sequence"/>
</dbReference>
<evidence type="ECO:0000313" key="3">
    <source>
        <dbReference type="EMBL" id="MFD1542814.1"/>
    </source>
</evidence>
<organism evidence="3 4">
    <name type="scientific">Nonomuraea guangzhouensis</name>
    <dbReference type="NCBI Taxonomy" id="1291555"/>
    <lineage>
        <taxon>Bacteria</taxon>
        <taxon>Bacillati</taxon>
        <taxon>Actinomycetota</taxon>
        <taxon>Actinomycetes</taxon>
        <taxon>Streptosporangiales</taxon>
        <taxon>Streptosporangiaceae</taxon>
        <taxon>Nonomuraea</taxon>
    </lineage>
</organism>
<protein>
    <submittedName>
        <fullName evidence="3">Heavy-metal-associated domain-containing protein</fullName>
    </submittedName>
</protein>
<evidence type="ECO:0000256" key="1">
    <source>
        <dbReference type="ARBA" id="ARBA00022723"/>
    </source>
</evidence>
<dbReference type="PROSITE" id="PS50846">
    <property type="entry name" value="HMA_2"/>
    <property type="match status" value="1"/>
</dbReference>
<dbReference type="PANTHER" id="PTHR22814">
    <property type="entry name" value="COPPER TRANSPORT PROTEIN ATOX1-RELATED"/>
    <property type="match status" value="1"/>
</dbReference>
<dbReference type="InterPro" id="IPR006121">
    <property type="entry name" value="HMA_dom"/>
</dbReference>
<feature type="domain" description="HMA" evidence="2">
    <location>
        <begin position="1"/>
        <end position="64"/>
    </location>
</feature>
<accession>A0ABW4GKC7</accession>
<evidence type="ECO:0000259" key="2">
    <source>
        <dbReference type="PROSITE" id="PS50846"/>
    </source>
</evidence>
<evidence type="ECO:0000313" key="4">
    <source>
        <dbReference type="Proteomes" id="UP001597097"/>
    </source>
</evidence>
<gene>
    <name evidence="3" type="ORF">ACFSJ0_37585</name>
</gene>
<keyword evidence="4" id="KW-1185">Reference proteome</keyword>
<sequence length="66" mass="6600">MSGTYKVSGMTCGGCAGKVKTEISKVDGVTGVEVDLTSGTVTVAGTAEEALVRDAVEEAGYELTAV</sequence>
<dbReference type="Pfam" id="PF00403">
    <property type="entry name" value="HMA"/>
    <property type="match status" value="1"/>
</dbReference>